<accession>A0AAD9LDC2</accession>
<protein>
    <submittedName>
        <fullName evidence="2">Uncharacterized protein</fullName>
    </submittedName>
</protein>
<keyword evidence="3" id="KW-1185">Reference proteome</keyword>
<organism evidence="2 3">
    <name type="scientific">Phytophthora citrophthora</name>
    <dbReference type="NCBI Taxonomy" id="4793"/>
    <lineage>
        <taxon>Eukaryota</taxon>
        <taxon>Sar</taxon>
        <taxon>Stramenopiles</taxon>
        <taxon>Oomycota</taxon>
        <taxon>Peronosporomycetes</taxon>
        <taxon>Peronosporales</taxon>
        <taxon>Peronosporaceae</taxon>
        <taxon>Phytophthora</taxon>
    </lineage>
</organism>
<gene>
    <name evidence="2" type="ORF">P3T76_012821</name>
</gene>
<proteinExistence type="predicted"/>
<dbReference type="EMBL" id="JASMQC010000033">
    <property type="protein sequence ID" value="KAK1931492.1"/>
    <property type="molecule type" value="Genomic_DNA"/>
</dbReference>
<dbReference type="Proteomes" id="UP001259832">
    <property type="component" value="Unassembled WGS sequence"/>
</dbReference>
<feature type="region of interest" description="Disordered" evidence="1">
    <location>
        <begin position="160"/>
        <end position="266"/>
    </location>
</feature>
<evidence type="ECO:0000313" key="3">
    <source>
        <dbReference type="Proteomes" id="UP001259832"/>
    </source>
</evidence>
<sequence length="266" mass="29550">MPTTLEILRAEREAQDAEDARPPFASVDSLRAFIVDENPALINNVAQEMCWIDSKEYEKFYRPELINRNEQDFPSVVEAFKALDPARSSKCVFVLTIWKNYDGNLNRIDYRPGLSYRLDKVHSLKLNYGNLVGSMQIRERLRADPLPPLLPLIVNESQDTPSLGQIPAPVMDQASESSSSHTPDEPLWASPQSKAVSQKTGVGRNTGEAKAAASNGSVQRASPAAKIPKRKTPTRSGDEKATPLESPRKRPPGREPKELFPSSEDN</sequence>
<evidence type="ECO:0000313" key="2">
    <source>
        <dbReference type="EMBL" id="KAK1931492.1"/>
    </source>
</evidence>
<feature type="compositionally biased region" description="Polar residues" evidence="1">
    <location>
        <begin position="190"/>
        <end position="200"/>
    </location>
</feature>
<comment type="caution">
    <text evidence="2">The sequence shown here is derived from an EMBL/GenBank/DDBJ whole genome shotgun (WGS) entry which is preliminary data.</text>
</comment>
<name>A0AAD9LDC2_9STRA</name>
<dbReference type="AlphaFoldDB" id="A0AAD9LDC2"/>
<reference evidence="2" key="1">
    <citation type="submission" date="2023-08" db="EMBL/GenBank/DDBJ databases">
        <title>Reference Genome Resource for the Citrus Pathogen Phytophthora citrophthora.</title>
        <authorList>
            <person name="Moller H."/>
            <person name="Coetzee B."/>
            <person name="Rose L.J."/>
            <person name="Van Niekerk J.M."/>
        </authorList>
    </citation>
    <scope>NUCLEOTIDE SEQUENCE</scope>
    <source>
        <strain evidence="2">STE-U-9442</strain>
    </source>
</reference>
<evidence type="ECO:0000256" key="1">
    <source>
        <dbReference type="SAM" id="MobiDB-lite"/>
    </source>
</evidence>
<feature type="compositionally biased region" description="Basic and acidic residues" evidence="1">
    <location>
        <begin position="236"/>
        <end position="258"/>
    </location>
</feature>